<dbReference type="Proteomes" id="UP000177042">
    <property type="component" value="Unassembled WGS sequence"/>
</dbReference>
<organism evidence="1 2">
    <name type="scientific">Candidatus Daviesbacteria bacterium RIFCSPHIGHO2_02_FULL_39_12</name>
    <dbReference type="NCBI Taxonomy" id="1797770"/>
    <lineage>
        <taxon>Bacteria</taxon>
        <taxon>Candidatus Daviesiibacteriota</taxon>
    </lineage>
</organism>
<dbReference type="InterPro" id="IPR013783">
    <property type="entry name" value="Ig-like_fold"/>
</dbReference>
<dbReference type="Gene3D" id="2.60.40.10">
    <property type="entry name" value="Immunoglobulins"/>
    <property type="match status" value="1"/>
</dbReference>
<gene>
    <name evidence="1" type="ORF">A3C26_03250</name>
</gene>
<accession>A0A1F5JDQ3</accession>
<evidence type="ECO:0000313" key="2">
    <source>
        <dbReference type="Proteomes" id="UP000177042"/>
    </source>
</evidence>
<proteinExistence type="predicted"/>
<sequence length="143" mass="16134">MICLITEFYFDFDPKANNPSSLEGYTISVRSTNTNTDKKDNLFYFSPFNLNEPLNNAHRSSNPVFDFSVNKQKGEVRADYFDDSSRIKVYSKQTQLIPGTYSWKVMAVDKAGHSLETDTRIVKINSNSSSSDLSLNPAFPLAV</sequence>
<dbReference type="AlphaFoldDB" id="A0A1F5JDQ3"/>
<evidence type="ECO:0008006" key="3">
    <source>
        <dbReference type="Google" id="ProtNLM"/>
    </source>
</evidence>
<comment type="caution">
    <text evidence="1">The sequence shown here is derived from an EMBL/GenBank/DDBJ whole genome shotgun (WGS) entry which is preliminary data.</text>
</comment>
<reference evidence="1 2" key="1">
    <citation type="journal article" date="2016" name="Nat. Commun.">
        <title>Thousands of microbial genomes shed light on interconnected biogeochemical processes in an aquifer system.</title>
        <authorList>
            <person name="Anantharaman K."/>
            <person name="Brown C.T."/>
            <person name="Hug L.A."/>
            <person name="Sharon I."/>
            <person name="Castelle C.J."/>
            <person name="Probst A.J."/>
            <person name="Thomas B.C."/>
            <person name="Singh A."/>
            <person name="Wilkins M.J."/>
            <person name="Karaoz U."/>
            <person name="Brodie E.L."/>
            <person name="Williams K.H."/>
            <person name="Hubbard S.S."/>
            <person name="Banfield J.F."/>
        </authorList>
    </citation>
    <scope>NUCLEOTIDE SEQUENCE [LARGE SCALE GENOMIC DNA]</scope>
</reference>
<dbReference type="EMBL" id="MFCX01000003">
    <property type="protein sequence ID" value="OGE26781.1"/>
    <property type="molecule type" value="Genomic_DNA"/>
</dbReference>
<protein>
    <recommendedName>
        <fullName evidence="3">Bacterial Ig-like domain-containing protein</fullName>
    </recommendedName>
</protein>
<evidence type="ECO:0000313" key="1">
    <source>
        <dbReference type="EMBL" id="OGE26781.1"/>
    </source>
</evidence>
<name>A0A1F5JDQ3_9BACT</name>